<dbReference type="HOGENOM" id="CLU_235847_0_0_1"/>
<dbReference type="eggNOG" id="ENOG502QQPF">
    <property type="taxonomic scope" value="Eukaryota"/>
</dbReference>
<dbReference type="GO" id="GO:0004674">
    <property type="term" value="F:protein serine/threonine kinase activity"/>
    <property type="evidence" value="ECO:0007669"/>
    <property type="project" value="UniProtKB-KW"/>
</dbReference>
<evidence type="ECO:0000256" key="9">
    <source>
        <dbReference type="PROSITE-ProRule" id="PRU00076"/>
    </source>
</evidence>
<name>A0A0E0RC54_ORYRU</name>
<evidence type="ECO:0000256" key="6">
    <source>
        <dbReference type="ARBA" id="ARBA00022777"/>
    </source>
</evidence>
<keyword evidence="12" id="KW-0472">Membrane</keyword>
<keyword evidence="3" id="KW-0808">Transferase</keyword>
<keyword evidence="9" id="KW-0245">EGF-like domain</keyword>
<dbReference type="SMART" id="SM00220">
    <property type="entry name" value="S_TKc"/>
    <property type="match status" value="2"/>
</dbReference>
<dbReference type="SMART" id="SM00179">
    <property type="entry name" value="EGF_CA"/>
    <property type="match status" value="2"/>
</dbReference>
<feature type="transmembrane region" description="Helical" evidence="12">
    <location>
        <begin position="855"/>
        <end position="875"/>
    </location>
</feature>
<dbReference type="GO" id="GO:0005509">
    <property type="term" value="F:calcium ion binding"/>
    <property type="evidence" value="ECO:0007669"/>
    <property type="project" value="InterPro"/>
</dbReference>
<evidence type="ECO:0000313" key="16">
    <source>
        <dbReference type="Proteomes" id="UP000008022"/>
    </source>
</evidence>
<feature type="binding site" evidence="10">
    <location>
        <position position="1661"/>
    </location>
    <ligand>
        <name>ATP</name>
        <dbReference type="ChEBI" id="CHEBI:30616"/>
    </ligand>
</feature>
<dbReference type="InterPro" id="IPR000742">
    <property type="entry name" value="EGF"/>
</dbReference>
<dbReference type="InterPro" id="IPR000719">
    <property type="entry name" value="Prot_kinase_dom"/>
</dbReference>
<accession>A0A0E0RC54</accession>
<evidence type="ECO:0000256" key="2">
    <source>
        <dbReference type="ARBA" id="ARBA00022527"/>
    </source>
</evidence>
<keyword evidence="16" id="KW-1185">Reference proteome</keyword>
<keyword evidence="8" id="KW-1015">Disulfide bond</keyword>
<comment type="subcellular location">
    <subcellularLocation>
        <location evidence="1">Membrane</location>
        <topology evidence="1">Single-pass membrane protein</topology>
    </subcellularLocation>
</comment>
<dbReference type="PROSITE" id="PS00108">
    <property type="entry name" value="PROTEIN_KINASE_ST"/>
    <property type="match status" value="2"/>
</dbReference>
<reference evidence="15" key="2">
    <citation type="submission" date="2015-06" db="UniProtKB">
        <authorList>
            <consortium name="EnsemblPlants"/>
        </authorList>
    </citation>
    <scope>IDENTIFICATION</scope>
</reference>
<feature type="binding site" evidence="10">
    <location>
        <position position="937"/>
    </location>
    <ligand>
        <name>ATP</name>
        <dbReference type="ChEBI" id="CHEBI:30616"/>
    </ligand>
</feature>
<dbReference type="FunFam" id="3.30.200.20:FF:000337">
    <property type="entry name" value="Wall-associated receptor kinase 3"/>
    <property type="match status" value="1"/>
</dbReference>
<evidence type="ECO:0000256" key="11">
    <source>
        <dbReference type="SAM" id="MobiDB-lite"/>
    </source>
</evidence>
<dbReference type="Proteomes" id="UP000008022">
    <property type="component" value="Unassembled WGS sequence"/>
</dbReference>
<evidence type="ECO:0000256" key="3">
    <source>
        <dbReference type="ARBA" id="ARBA00022679"/>
    </source>
</evidence>
<dbReference type="Gene3D" id="1.10.510.10">
    <property type="entry name" value="Transferase(Phosphotransferase) domain 1"/>
    <property type="match status" value="2"/>
</dbReference>
<feature type="domain" description="Protein kinase" evidence="13">
    <location>
        <begin position="910"/>
        <end position="1222"/>
    </location>
</feature>
<dbReference type="InterPro" id="IPR025287">
    <property type="entry name" value="WAK_GUB"/>
</dbReference>
<evidence type="ECO:0000313" key="15">
    <source>
        <dbReference type="EnsemblPlants" id="ORUFI11G24870.1"/>
    </source>
</evidence>
<dbReference type="SMART" id="SM00181">
    <property type="entry name" value="EGF"/>
    <property type="match status" value="5"/>
</dbReference>
<dbReference type="Pfam" id="PF13947">
    <property type="entry name" value="GUB_WAK_bind"/>
    <property type="match status" value="2"/>
</dbReference>
<dbReference type="PROSITE" id="PS50026">
    <property type="entry name" value="EGF_3"/>
    <property type="match status" value="2"/>
</dbReference>
<dbReference type="PANTHER" id="PTHR33491">
    <property type="entry name" value="OSJNBA0016N04.9 PROTEIN"/>
    <property type="match status" value="1"/>
</dbReference>
<feature type="domain" description="Protein kinase" evidence="13">
    <location>
        <begin position="1633"/>
        <end position="1916"/>
    </location>
</feature>
<evidence type="ECO:0000256" key="4">
    <source>
        <dbReference type="ARBA" id="ARBA00022729"/>
    </source>
</evidence>
<dbReference type="SUPFAM" id="SSF56112">
    <property type="entry name" value="Protein kinase-like (PK-like)"/>
    <property type="match status" value="2"/>
</dbReference>
<dbReference type="GO" id="GO:0005524">
    <property type="term" value="F:ATP binding"/>
    <property type="evidence" value="ECO:0007669"/>
    <property type="project" value="UniProtKB-UniRule"/>
</dbReference>
<dbReference type="PROSITE" id="PS00010">
    <property type="entry name" value="ASX_HYDROXYL"/>
    <property type="match status" value="2"/>
</dbReference>
<evidence type="ECO:0000256" key="5">
    <source>
        <dbReference type="ARBA" id="ARBA00022741"/>
    </source>
</evidence>
<keyword evidence="5 10" id="KW-0547">Nucleotide-binding</keyword>
<dbReference type="Pfam" id="PF07714">
    <property type="entry name" value="PK_Tyr_Ser-Thr"/>
    <property type="match status" value="2"/>
</dbReference>
<dbReference type="InterPro" id="IPR017441">
    <property type="entry name" value="Protein_kinase_ATP_BS"/>
</dbReference>
<dbReference type="PROSITE" id="PS01187">
    <property type="entry name" value="EGF_CA"/>
    <property type="match status" value="2"/>
</dbReference>
<evidence type="ECO:0000259" key="13">
    <source>
        <dbReference type="PROSITE" id="PS50011"/>
    </source>
</evidence>
<dbReference type="GO" id="GO:0030247">
    <property type="term" value="F:polysaccharide binding"/>
    <property type="evidence" value="ECO:0007669"/>
    <property type="project" value="InterPro"/>
</dbReference>
<proteinExistence type="predicted"/>
<evidence type="ECO:0000256" key="12">
    <source>
        <dbReference type="SAM" id="Phobius"/>
    </source>
</evidence>
<dbReference type="InterPro" id="IPR008271">
    <property type="entry name" value="Ser/Thr_kinase_AS"/>
</dbReference>
<dbReference type="STRING" id="4529.A0A0E0RC54"/>
<evidence type="ECO:0000256" key="10">
    <source>
        <dbReference type="PROSITE-ProRule" id="PRU10141"/>
    </source>
</evidence>
<feature type="region of interest" description="Disordered" evidence="11">
    <location>
        <begin position="317"/>
        <end position="337"/>
    </location>
</feature>
<dbReference type="Gene3D" id="2.10.25.10">
    <property type="entry name" value="Laminin"/>
    <property type="match status" value="2"/>
</dbReference>
<evidence type="ECO:0000256" key="7">
    <source>
        <dbReference type="ARBA" id="ARBA00022840"/>
    </source>
</evidence>
<dbReference type="PROSITE" id="PS50011">
    <property type="entry name" value="PROTEIN_KINASE_DOM"/>
    <property type="match status" value="2"/>
</dbReference>
<dbReference type="InterPro" id="IPR001245">
    <property type="entry name" value="Ser-Thr/Tyr_kinase_cat_dom"/>
</dbReference>
<keyword evidence="6" id="KW-0418">Kinase</keyword>
<dbReference type="PROSITE" id="PS00107">
    <property type="entry name" value="PROTEIN_KINASE_ATP"/>
    <property type="match status" value="2"/>
</dbReference>
<feature type="domain" description="EGF-like" evidence="14">
    <location>
        <begin position="807"/>
        <end position="850"/>
    </location>
</feature>
<sequence>MEIKDISLEKGEMRVYTDVVYDSCFNSSSNTTDDSSSTLQLTMTGTPFLLSESSNEFTAIGCGSMAFLWGRHDGSYSTGCMTTCASLDEAAHDGEPCTGLGCCHAPTIPTSLSTVKLTVQCLGNSINTPNYGFVAEKGWYKFSRQDLSPAGNKNIDQGDGHRSTVPMVPIMVLDWAIWGNGSCSSATGAPACVSAHSYCVNATNGEGYRCNCSPGYTGNPYNVMRLAILAMAQLVLLWPATTAGQRAGCPSKCGGVDIPSPFGVGDDCAWPGPDNFTVTCNHSFSPPRPYYGNIEIMDISVAAGEMRVYSPVAYNCSNSSSTTENRKRNKPSIESSTTENVVPSIEFKATDTPVLLSKDKNEFTAIGCATLAWLWGRDDGSYLTGCISTCASLATAAKDREPCTGLGCCQVPSIPANLSVLNISLGTGIANVAWEESPCSYAFVAEKHWYNFSRQDFSRAGSKSFVNRTGDRSVPTVFDWAIRGNGSCSSATGAPACVSAHSSCQHLASYWPAMAQGVMLWYDDLLAVLVLSVLVGSAAEVRIPYPFGIGVDCAWPGFDLSCNHSFAPPRPYIADDNEFIDVSLETGETRVYTSVLQNCFDLSNTSSSSEFDVGSPWLNLTGTPFLVSPERNEFTATGCDTLGLIYGREDVSFFTGCVTTCTSLGTAANDGDNCTGLGCCQLQSIPGNLTLLGMTLTANITDTKISAWNPCRYAFITERDRYNFSRKDFGRSGNKIFANRDGEMVVPTVLDWAIRGTNGSCSGSVAPACVSEHSYCANATNGDGYLCKCSTGYAGNPYLKGNGGCTNIDECKEPDRCSTGSRCHDTEGGYYCKCRFPRRGDGKINGKGCHLPKDIVVTLATVCIVIFLVFFVCWYERRKRRRHFNNNGGRLLNGMEIKHFWKKDLDKMTKNRTTMLGEGYFGKVYMGTHKNQLVAVKYSKGKRKLAQMTHGKDIKCMNKKMFQNAFCWSKVPSSPEEDSSSRVSGPELVDELRVQSLIQHENVVTLLGCCMETEEPTLILEFIPNGSLEKKLHKDKQHPLSLSQRLDIAIGSAEALSYIHSSSDHQSIVHGDVKPANILLDDKLIPKVSDFGSAELTLKIKLVSDFGSAELTLKIKLVCGDLDYIDPVFLQTHNFTVKSDVYSYGVVLLELITRKRAKYDDGRSLPVEFVKHYKDNNERRKMYDQDMLSSMDALLQPYCTECLDRIAAIALAAMAQGVMLWYDLHALAAAVALLVSSVLVGTSTAVNCGRKCGEVRIPYPFGIGVDCAWPGFDLSCNHSFTPPRPYTGNVEIKDISLEAGEIRLYTHVVSNCYTSYNTTEYESTSSQDDLRDTPFLFARSRNEFTAIGCGAIAFLWGRDDASYSTGCITTCASLDEAAHDGDDCTGLGCCQVPSIPPNLDILNISFDPGSLIGNPAWRESPCSYAFVAEKHWYNFSRHDFSHAGSKSFVNRTGDRSVPTVLDWAIRGNGSCSSATGAPACVSAHSYCVNATNGKGYLCNCSAGYSGNPYVTGGCININECELRREGPAMYPCYSGSRCYDTEGGYKCKCRFLHRGDGKIDKGCKPIIPATVVATIATAVAGGILAFVVLYILKEHRRRQQNRSFDKNGGNILNKMMDIKIFSEEELKKMTKNYCEKRRIGKGYFGEVYKGITQDNQQVAVKRFVRNGEEHDKQDFADEITSQARIQHENLVRLVGCCLHTDVPMLVLEFIPRGSLYDVLHGNGRHTHDLPLPTRVDIAVGCAEALACMHSNIGHKSVVHGDVKSGNILLGNNLEPKVSDFGSSKLMSVAKSDNWSVMADKSYIDPAYIKTGRFTEKSDVYSFGVVLLELITRKKALYDDRKSLPLSFAKYYKDDYARRNMYDQDMLSSADDALRPRYMECLDRMANIAIRCLKEDIDERPTMAEALEELKQLSASLNVT</sequence>
<evidence type="ECO:0000259" key="14">
    <source>
        <dbReference type="PROSITE" id="PS50026"/>
    </source>
</evidence>
<dbReference type="InterPro" id="IPR011009">
    <property type="entry name" value="Kinase-like_dom_sf"/>
</dbReference>
<dbReference type="CDD" id="cd00054">
    <property type="entry name" value="EGF_CA"/>
    <property type="match status" value="2"/>
</dbReference>
<dbReference type="InterPro" id="IPR000152">
    <property type="entry name" value="EGF-type_Asp/Asn_hydroxyl_site"/>
</dbReference>
<protein>
    <recommendedName>
        <fullName evidence="17">Protein kinase domain-containing protein</fullName>
    </recommendedName>
</protein>
<comment type="caution">
    <text evidence="9">Lacks conserved residue(s) required for the propagation of feature annotation.</text>
</comment>
<keyword evidence="12" id="KW-0812">Transmembrane</keyword>
<keyword evidence="2" id="KW-0723">Serine/threonine-protein kinase</keyword>
<dbReference type="InterPro" id="IPR001881">
    <property type="entry name" value="EGF-like_Ca-bd_dom"/>
</dbReference>
<dbReference type="GO" id="GO:0016020">
    <property type="term" value="C:membrane"/>
    <property type="evidence" value="ECO:0007669"/>
    <property type="project" value="UniProtKB-SubCell"/>
</dbReference>
<evidence type="ECO:0008006" key="17">
    <source>
        <dbReference type="Google" id="ProtNLM"/>
    </source>
</evidence>
<reference evidence="16" key="1">
    <citation type="submission" date="2013-06" db="EMBL/GenBank/DDBJ databases">
        <authorList>
            <person name="Zhao Q."/>
        </authorList>
    </citation>
    <scope>NUCLEOTIDE SEQUENCE</scope>
    <source>
        <strain evidence="16">cv. W1943</strain>
    </source>
</reference>
<feature type="transmembrane region" description="Helical" evidence="12">
    <location>
        <begin position="1224"/>
        <end position="1246"/>
    </location>
</feature>
<dbReference type="Gene3D" id="3.30.200.20">
    <property type="entry name" value="Phosphorylase Kinase, domain 1"/>
    <property type="match status" value="1"/>
</dbReference>
<feature type="domain" description="EGF-like" evidence="14">
    <location>
        <begin position="1516"/>
        <end position="1564"/>
    </location>
</feature>
<organism evidence="15 16">
    <name type="scientific">Oryza rufipogon</name>
    <name type="common">Brownbeard rice</name>
    <name type="synonym">Asian wild rice</name>
    <dbReference type="NCBI Taxonomy" id="4529"/>
    <lineage>
        <taxon>Eukaryota</taxon>
        <taxon>Viridiplantae</taxon>
        <taxon>Streptophyta</taxon>
        <taxon>Embryophyta</taxon>
        <taxon>Tracheophyta</taxon>
        <taxon>Spermatophyta</taxon>
        <taxon>Magnoliopsida</taxon>
        <taxon>Liliopsida</taxon>
        <taxon>Poales</taxon>
        <taxon>Poaceae</taxon>
        <taxon>BOP clade</taxon>
        <taxon>Oryzoideae</taxon>
        <taxon>Oryzeae</taxon>
        <taxon>Oryzinae</taxon>
        <taxon>Oryza</taxon>
    </lineage>
</organism>
<keyword evidence="4" id="KW-0732">Signal</keyword>
<evidence type="ECO:0000256" key="1">
    <source>
        <dbReference type="ARBA" id="ARBA00004167"/>
    </source>
</evidence>
<keyword evidence="7 10" id="KW-0067">ATP-binding</keyword>
<evidence type="ECO:0000256" key="8">
    <source>
        <dbReference type="ARBA" id="ARBA00023157"/>
    </source>
</evidence>
<dbReference type="EnsemblPlants" id="ORUFI11G24870.1">
    <property type="protein sequence ID" value="ORUFI11G24870.1"/>
    <property type="gene ID" value="ORUFI11G24870"/>
</dbReference>
<keyword evidence="12" id="KW-1133">Transmembrane helix</keyword>
<dbReference type="FunFam" id="1.10.510.10:FF:000606">
    <property type="entry name" value="Wall-associated receptor kinase 3"/>
    <property type="match status" value="1"/>
</dbReference>
<feature type="transmembrane region" description="Helical" evidence="12">
    <location>
        <begin position="1566"/>
        <end position="1592"/>
    </location>
</feature>
<dbReference type="Gramene" id="ORUFI11G24870.1">
    <property type="protein sequence ID" value="ORUFI11G24870.1"/>
    <property type="gene ID" value="ORUFI11G24870"/>
</dbReference>
<dbReference type="InterPro" id="IPR018097">
    <property type="entry name" value="EGF_Ca-bd_CS"/>
</dbReference>